<dbReference type="InterPro" id="IPR055733">
    <property type="entry name" value="DUF7309"/>
</dbReference>
<evidence type="ECO:0000259" key="3">
    <source>
        <dbReference type="Pfam" id="PF23988"/>
    </source>
</evidence>
<gene>
    <name evidence="4" type="ORF">J2S00_001137</name>
</gene>
<dbReference type="PANTHER" id="PTHR41878">
    <property type="entry name" value="LEXA REPRESSOR-RELATED"/>
    <property type="match status" value="1"/>
</dbReference>
<dbReference type="InterPro" id="IPR054216">
    <property type="entry name" value="DUF6930"/>
</dbReference>
<reference evidence="4 5" key="1">
    <citation type="submission" date="2023-07" db="EMBL/GenBank/DDBJ databases">
        <title>Genomic Encyclopedia of Type Strains, Phase IV (KMG-IV): sequencing the most valuable type-strain genomes for metagenomic binning, comparative biology and taxonomic classification.</title>
        <authorList>
            <person name="Goeker M."/>
        </authorList>
    </citation>
    <scope>NUCLEOTIDE SEQUENCE [LARGE SCALE GENOMIC DNA]</scope>
    <source>
        <strain evidence="4 5">DSM 17740</strain>
    </source>
</reference>
<feature type="domain" description="DUF6930" evidence="2">
    <location>
        <begin position="433"/>
        <end position="553"/>
    </location>
</feature>
<dbReference type="Pfam" id="PF07929">
    <property type="entry name" value="PRiA4_ORF3"/>
    <property type="match status" value="1"/>
</dbReference>
<dbReference type="InterPro" id="IPR012912">
    <property type="entry name" value="Plasmid_pRiA4b_Orf3-like"/>
</dbReference>
<dbReference type="PANTHER" id="PTHR41878:SF1">
    <property type="entry name" value="TNPR PROTEIN"/>
    <property type="match status" value="1"/>
</dbReference>
<dbReference type="SUPFAM" id="SSF159941">
    <property type="entry name" value="MM3350-like"/>
    <property type="match status" value="1"/>
</dbReference>
<proteinExistence type="predicted"/>
<evidence type="ECO:0008006" key="6">
    <source>
        <dbReference type="Google" id="ProtNLM"/>
    </source>
</evidence>
<evidence type="ECO:0000259" key="1">
    <source>
        <dbReference type="Pfam" id="PF07929"/>
    </source>
</evidence>
<evidence type="ECO:0000313" key="5">
    <source>
        <dbReference type="Proteomes" id="UP001232445"/>
    </source>
</evidence>
<organism evidence="4 5">
    <name type="scientific">Caldalkalibacillus uzonensis</name>
    <dbReference type="NCBI Taxonomy" id="353224"/>
    <lineage>
        <taxon>Bacteria</taxon>
        <taxon>Bacillati</taxon>
        <taxon>Bacillota</taxon>
        <taxon>Bacilli</taxon>
        <taxon>Bacillales</taxon>
        <taxon>Bacillaceae</taxon>
        <taxon>Caldalkalibacillus</taxon>
    </lineage>
</organism>
<dbReference type="InterPro" id="IPR024047">
    <property type="entry name" value="MM3350-like_sf"/>
</dbReference>
<accession>A0ABU0CPK9</accession>
<sequence>MIYELKIRLKGSRPPVWCRILVDRDITFAQLHHIMQLIIDPDDIHLHQFEVPAIPESKQQQLEGKPGEHADSLFGSFSPFWDKVLIGNQNIKGIDLFGQTLVLDEEQEKLGEWLQHVGDTCVYTSDFGLDLQYILEVKAIMEPQREKVYPRCIKAKWLPTQDKAANLRWQGELNQFFAKREKSLNSPQFLQQRTQAQTSSGSTLPHRTAQIKQLTEQDLIWRQLFEAANQYKALAPWQWMSDVDNFAIVDGQTGQTGYGCVLGEGGDMYGLLILFGKPGLRSLMMMQNGIGSDEDMLHLQQGILLSFDNREELSEFDYRLIKRLGLKYRGRHQWPVFRNYTPGYLPWYITEDEARLMTRVLYQSINVCQRVKENPALLDTAQNTKFARISVKEGNSWNWQDGTVDVSVTLAELDDEYRQQLFQKAQNHMDRLTWQRVRKAYQRKPHELICHVDYMTEPVQNRKGERPYFPTMCLFFDGKSGMVISFALAEHNAEVHKLYSELHKLIDCLGYIPAVIQVESDKAYACLQPVCQLLRIKLEKRHLPVLAEFKSMLEHGLNWDSF</sequence>
<dbReference type="Pfam" id="PF22007">
    <property type="entry name" value="DUF6930"/>
    <property type="match status" value="1"/>
</dbReference>
<dbReference type="Proteomes" id="UP001232445">
    <property type="component" value="Unassembled WGS sequence"/>
</dbReference>
<dbReference type="Gene3D" id="3.10.290.30">
    <property type="entry name" value="MM3350-like"/>
    <property type="match status" value="1"/>
</dbReference>
<feature type="domain" description="Plasmid pRiA4b Orf3-like" evidence="1">
    <location>
        <begin position="2"/>
        <end position="156"/>
    </location>
</feature>
<dbReference type="RefSeq" id="WP_307336556.1">
    <property type="nucleotide sequence ID" value="NZ_JAUSUQ010000003.1"/>
</dbReference>
<keyword evidence="5" id="KW-1185">Reference proteome</keyword>
<dbReference type="EMBL" id="JAUSUQ010000003">
    <property type="protein sequence ID" value="MDQ0338353.1"/>
    <property type="molecule type" value="Genomic_DNA"/>
</dbReference>
<dbReference type="Pfam" id="PF23988">
    <property type="entry name" value="DUF7309"/>
    <property type="match status" value="1"/>
</dbReference>
<protein>
    <recommendedName>
        <fullName evidence="6">Integrase catalytic domain-containing protein</fullName>
    </recommendedName>
</protein>
<feature type="domain" description="DUF7309" evidence="3">
    <location>
        <begin position="221"/>
        <end position="386"/>
    </location>
</feature>
<evidence type="ECO:0000259" key="2">
    <source>
        <dbReference type="Pfam" id="PF22007"/>
    </source>
</evidence>
<name>A0ABU0CPK9_9BACI</name>
<evidence type="ECO:0000313" key="4">
    <source>
        <dbReference type="EMBL" id="MDQ0338353.1"/>
    </source>
</evidence>
<comment type="caution">
    <text evidence="4">The sequence shown here is derived from an EMBL/GenBank/DDBJ whole genome shotgun (WGS) entry which is preliminary data.</text>
</comment>